<proteinExistence type="predicted"/>
<dbReference type="InterPro" id="IPR039537">
    <property type="entry name" value="Retrotran_Ty1/copia-like"/>
</dbReference>
<dbReference type="Pfam" id="PF25597">
    <property type="entry name" value="SH3_retrovirus"/>
    <property type="match status" value="1"/>
</dbReference>
<protein>
    <recommendedName>
        <fullName evidence="1">Retroviral polymerase SH3-like domain-containing protein</fullName>
    </recommendedName>
</protein>
<dbReference type="EMBL" id="JXTB01000907">
    <property type="protein sequence ID" value="PON31885.1"/>
    <property type="molecule type" value="Genomic_DNA"/>
</dbReference>
<accession>A0A2P5A5R3</accession>
<dbReference type="AlphaFoldDB" id="A0A2P5A5R3"/>
<keyword evidence="3" id="KW-1185">Reference proteome</keyword>
<dbReference type="Proteomes" id="UP000237105">
    <property type="component" value="Unassembled WGS sequence"/>
</dbReference>
<gene>
    <name evidence="2" type="ORF">PanWU01x14_366100</name>
</gene>
<feature type="domain" description="Retroviral polymerase SH3-like" evidence="1">
    <location>
        <begin position="55"/>
        <end position="111"/>
    </location>
</feature>
<dbReference type="PANTHER" id="PTHR42648">
    <property type="entry name" value="TRANSPOSASE, PUTATIVE-RELATED"/>
    <property type="match status" value="1"/>
</dbReference>
<sequence>MLAQASMPLSYWPYVFQTATYLINRLSTLVLPNKSPYHTFYHKMPSYDHFKIFGCSCFLFLGPYNANKLQNRSRECVFIGYSTQHKSYLCLDPTTGPIYISRHVVFDESSLLFINHSSSSIASPSNTIVHILSAPLSSLSPSTTPTPTDNTNFTPSLTHFSSFPSQSSPASSSLSLPLSPNSPHSDSSFVRDLHVPCEKTKPPTNNDHPMVTRSKARIFKPKLFMSTFAGDLV</sequence>
<name>A0A2P5A5R3_PARAD</name>
<evidence type="ECO:0000313" key="2">
    <source>
        <dbReference type="EMBL" id="PON31885.1"/>
    </source>
</evidence>
<evidence type="ECO:0000313" key="3">
    <source>
        <dbReference type="Proteomes" id="UP000237105"/>
    </source>
</evidence>
<dbReference type="PANTHER" id="PTHR42648:SF26">
    <property type="entry name" value="INTEGRASE CATALYTIC DOMAIN-CONTAINING PROTEIN"/>
    <property type="match status" value="1"/>
</dbReference>
<dbReference type="STRING" id="3476.A0A2P5A5R3"/>
<dbReference type="OrthoDB" id="1938465at2759"/>
<comment type="caution">
    <text evidence="2">The sequence shown here is derived from an EMBL/GenBank/DDBJ whole genome shotgun (WGS) entry which is preliminary data.</text>
</comment>
<organism evidence="2 3">
    <name type="scientific">Parasponia andersonii</name>
    <name type="common">Sponia andersonii</name>
    <dbReference type="NCBI Taxonomy" id="3476"/>
    <lineage>
        <taxon>Eukaryota</taxon>
        <taxon>Viridiplantae</taxon>
        <taxon>Streptophyta</taxon>
        <taxon>Embryophyta</taxon>
        <taxon>Tracheophyta</taxon>
        <taxon>Spermatophyta</taxon>
        <taxon>Magnoliopsida</taxon>
        <taxon>eudicotyledons</taxon>
        <taxon>Gunneridae</taxon>
        <taxon>Pentapetalae</taxon>
        <taxon>rosids</taxon>
        <taxon>fabids</taxon>
        <taxon>Rosales</taxon>
        <taxon>Cannabaceae</taxon>
        <taxon>Parasponia</taxon>
    </lineage>
</organism>
<reference evidence="3" key="1">
    <citation type="submission" date="2016-06" db="EMBL/GenBank/DDBJ databases">
        <title>Parallel loss of symbiosis genes in relatives of nitrogen-fixing non-legume Parasponia.</title>
        <authorList>
            <person name="Van Velzen R."/>
            <person name="Holmer R."/>
            <person name="Bu F."/>
            <person name="Rutten L."/>
            <person name="Van Zeijl A."/>
            <person name="Liu W."/>
            <person name="Santuari L."/>
            <person name="Cao Q."/>
            <person name="Sharma T."/>
            <person name="Shen D."/>
            <person name="Roswanjaya Y."/>
            <person name="Wardhani T."/>
            <person name="Kalhor M.S."/>
            <person name="Jansen J."/>
            <person name="Van den Hoogen J."/>
            <person name="Gungor B."/>
            <person name="Hartog M."/>
            <person name="Hontelez J."/>
            <person name="Verver J."/>
            <person name="Yang W.-C."/>
            <person name="Schijlen E."/>
            <person name="Repin R."/>
            <person name="Schilthuizen M."/>
            <person name="Schranz E."/>
            <person name="Heidstra R."/>
            <person name="Miyata K."/>
            <person name="Fedorova E."/>
            <person name="Kohlen W."/>
            <person name="Bisseling T."/>
            <person name="Smit S."/>
            <person name="Geurts R."/>
        </authorList>
    </citation>
    <scope>NUCLEOTIDE SEQUENCE [LARGE SCALE GENOMIC DNA]</scope>
    <source>
        <strain evidence="3">cv. WU1-14</strain>
    </source>
</reference>
<evidence type="ECO:0000259" key="1">
    <source>
        <dbReference type="Pfam" id="PF25597"/>
    </source>
</evidence>
<dbReference type="InterPro" id="IPR057670">
    <property type="entry name" value="SH3_retrovirus"/>
</dbReference>